<dbReference type="Pfam" id="PF01252">
    <property type="entry name" value="Peptidase_A8"/>
    <property type="match status" value="1"/>
</dbReference>
<dbReference type="KEGG" id="rhom:FRIFI_2230"/>
<feature type="transmembrane region" description="Helical" evidence="9">
    <location>
        <begin position="58"/>
        <end position="76"/>
    </location>
</feature>
<dbReference type="RefSeq" id="WP_166505881.1">
    <property type="nucleotide sequence ID" value="NZ_JAKNTL010000007.1"/>
</dbReference>
<dbReference type="InterPro" id="IPR001872">
    <property type="entry name" value="Peptidase_A8"/>
</dbReference>
<dbReference type="Proteomes" id="UP000245695">
    <property type="component" value="Chromosome 1"/>
</dbReference>
<keyword evidence="6 9" id="KW-0378">Hydrolase</keyword>
<dbReference type="PRINTS" id="PR00781">
    <property type="entry name" value="LIPOSIGPTASE"/>
</dbReference>
<dbReference type="GO" id="GO:0006508">
    <property type="term" value="P:proteolysis"/>
    <property type="evidence" value="ECO:0007669"/>
    <property type="project" value="UniProtKB-KW"/>
</dbReference>
<dbReference type="NCBIfam" id="TIGR00077">
    <property type="entry name" value="lspA"/>
    <property type="match status" value="1"/>
</dbReference>
<dbReference type="GO" id="GO:0005886">
    <property type="term" value="C:plasma membrane"/>
    <property type="evidence" value="ECO:0007669"/>
    <property type="project" value="UniProtKB-SubCell"/>
</dbReference>
<dbReference type="PANTHER" id="PTHR33695">
    <property type="entry name" value="LIPOPROTEIN SIGNAL PEPTIDASE"/>
    <property type="match status" value="1"/>
</dbReference>
<comment type="pathway">
    <text evidence="9">Protein modification; lipoprotein biosynthesis (signal peptide cleavage).</text>
</comment>
<feature type="active site" evidence="9">
    <location>
        <position position="127"/>
    </location>
</feature>
<evidence type="ECO:0000256" key="6">
    <source>
        <dbReference type="ARBA" id="ARBA00022801"/>
    </source>
</evidence>
<evidence type="ECO:0000256" key="2">
    <source>
        <dbReference type="ARBA" id="ARBA00022475"/>
    </source>
</evidence>
<evidence type="ECO:0000256" key="1">
    <source>
        <dbReference type="ARBA" id="ARBA00006139"/>
    </source>
</evidence>
<keyword evidence="13" id="KW-1185">Reference proteome</keyword>
<keyword evidence="12" id="KW-0449">Lipoprotein</keyword>
<evidence type="ECO:0000256" key="5">
    <source>
        <dbReference type="ARBA" id="ARBA00022750"/>
    </source>
</evidence>
<dbReference type="AlphaFoldDB" id="A0A2P2BTT4"/>
<feature type="transmembrane region" description="Helical" evidence="9">
    <location>
        <begin position="121"/>
        <end position="143"/>
    </location>
</feature>
<keyword evidence="3 9" id="KW-0645">Protease</keyword>
<comment type="catalytic activity">
    <reaction evidence="9 10">
        <text>Release of signal peptides from bacterial membrane prolipoproteins. Hydrolyzes -Xaa-Yaa-Zaa-|-(S,diacylglyceryl)Cys-, in which Xaa is hydrophobic (preferably Leu), and Yaa (Ala or Ser) and Zaa (Gly or Ala) have small, neutral side chains.</text>
        <dbReference type="EC" id="3.4.23.36"/>
    </reaction>
</comment>
<dbReference type="NCBIfam" id="NF011350">
    <property type="entry name" value="PRK14768.1"/>
    <property type="match status" value="1"/>
</dbReference>
<keyword evidence="8 9" id="KW-0472">Membrane</keyword>
<accession>A0A2P2BTT4</accession>
<dbReference type="GO" id="GO:0004190">
    <property type="term" value="F:aspartic-type endopeptidase activity"/>
    <property type="evidence" value="ECO:0007669"/>
    <property type="project" value="UniProtKB-UniRule"/>
</dbReference>
<comment type="similarity">
    <text evidence="1 9 11">Belongs to the peptidase A8 family.</text>
</comment>
<keyword evidence="2 9" id="KW-1003">Cell membrane</keyword>
<comment type="caution">
    <text evidence="9">Lacks conserved residue(s) required for the propagation of feature annotation.</text>
</comment>
<comment type="function">
    <text evidence="9 10">This protein specifically catalyzes the removal of signal peptides from prolipoproteins.</text>
</comment>
<proteinExistence type="inferred from homology"/>
<evidence type="ECO:0000256" key="10">
    <source>
        <dbReference type="RuleBase" id="RU000594"/>
    </source>
</evidence>
<evidence type="ECO:0000256" key="8">
    <source>
        <dbReference type="ARBA" id="ARBA00023136"/>
    </source>
</evidence>
<keyword evidence="4 9" id="KW-0812">Transmembrane</keyword>
<evidence type="ECO:0000256" key="3">
    <source>
        <dbReference type="ARBA" id="ARBA00022670"/>
    </source>
</evidence>
<protein>
    <recommendedName>
        <fullName evidence="9">Lipoprotein signal peptidase</fullName>
        <ecNumber evidence="9">3.4.23.36</ecNumber>
    </recommendedName>
    <alternativeName>
        <fullName evidence="9">Prolipoprotein signal peptidase</fullName>
    </alternativeName>
    <alternativeName>
        <fullName evidence="9">Signal peptidase II</fullName>
        <shortName evidence="9">SPase II</shortName>
    </alternativeName>
</protein>
<evidence type="ECO:0000256" key="4">
    <source>
        <dbReference type="ARBA" id="ARBA00022692"/>
    </source>
</evidence>
<dbReference type="EC" id="3.4.23.36" evidence="9"/>
<keyword evidence="5 9" id="KW-0064">Aspartyl protease</keyword>
<evidence type="ECO:0000256" key="11">
    <source>
        <dbReference type="RuleBase" id="RU004181"/>
    </source>
</evidence>
<sequence length="151" mass="17143">MTYILMIAVLIGIDQLSKLWVLGHLKGIGSIPIIENVFHLTYVENRGAAFGMLQNNQIIFIIVALAASIFGLYYLNTNKNLNLLGKSSIILIISGAIGNLIDRIRLGFVVDYFDFRFIWEYVFNIADVFVVVGTIMLCIYILFFEEEKQVK</sequence>
<dbReference type="EMBL" id="LN650648">
    <property type="protein sequence ID" value="CEI73758.1"/>
    <property type="molecule type" value="Genomic_DNA"/>
</dbReference>
<feature type="transmembrane region" description="Helical" evidence="9">
    <location>
        <begin position="83"/>
        <end position="101"/>
    </location>
</feature>
<gene>
    <name evidence="9" type="primary">lspA</name>
    <name evidence="12" type="ORF">FRIFI_2230</name>
</gene>
<feature type="active site" evidence="9">
    <location>
        <position position="111"/>
    </location>
</feature>
<dbReference type="PANTHER" id="PTHR33695:SF1">
    <property type="entry name" value="LIPOPROTEIN SIGNAL PEPTIDASE"/>
    <property type="match status" value="1"/>
</dbReference>
<reference evidence="12 13" key="1">
    <citation type="submission" date="2014-09" db="EMBL/GenBank/DDBJ databases">
        <authorList>
            <person name="Hornung B.V."/>
        </authorList>
    </citation>
    <scope>NUCLEOTIDE SEQUENCE [LARGE SCALE GENOMIC DNA]</scope>
    <source>
        <strain evidence="12 13">FRIFI</strain>
    </source>
</reference>
<dbReference type="UniPathway" id="UPA00665"/>
<evidence type="ECO:0000256" key="7">
    <source>
        <dbReference type="ARBA" id="ARBA00022989"/>
    </source>
</evidence>
<evidence type="ECO:0000313" key="13">
    <source>
        <dbReference type="Proteomes" id="UP000245695"/>
    </source>
</evidence>
<dbReference type="PROSITE" id="PS00855">
    <property type="entry name" value="SPASE_II"/>
    <property type="match status" value="1"/>
</dbReference>
<name>A0A2P2BTT4_9FIRM</name>
<organism evidence="12 13">
    <name type="scientific">Romboutsia hominis</name>
    <dbReference type="NCBI Taxonomy" id="1507512"/>
    <lineage>
        <taxon>Bacteria</taxon>
        <taxon>Bacillati</taxon>
        <taxon>Bacillota</taxon>
        <taxon>Clostridia</taxon>
        <taxon>Peptostreptococcales</taxon>
        <taxon>Peptostreptococcaceae</taxon>
        <taxon>Romboutsia</taxon>
    </lineage>
</organism>
<dbReference type="HAMAP" id="MF_00161">
    <property type="entry name" value="LspA"/>
    <property type="match status" value="1"/>
</dbReference>
<keyword evidence="7 9" id="KW-1133">Transmembrane helix</keyword>
<comment type="subcellular location">
    <subcellularLocation>
        <location evidence="9">Cell membrane</location>
        <topology evidence="9">Multi-pass membrane protein</topology>
    </subcellularLocation>
</comment>
<evidence type="ECO:0000313" key="12">
    <source>
        <dbReference type="EMBL" id="CEI73758.1"/>
    </source>
</evidence>
<evidence type="ECO:0000256" key="9">
    <source>
        <dbReference type="HAMAP-Rule" id="MF_00161"/>
    </source>
</evidence>